<dbReference type="Gene3D" id="3.40.50.1000">
    <property type="entry name" value="HAD superfamily/HAD-like"/>
    <property type="match status" value="1"/>
</dbReference>
<protein>
    <submittedName>
        <fullName evidence="7">Copper-transporting atpase p-type, putative</fullName>
        <ecNumber evidence="7">3.6.3.4</ecNumber>
    </submittedName>
</protein>
<evidence type="ECO:0000313" key="8">
    <source>
        <dbReference type="Proteomes" id="UP000008311"/>
    </source>
</evidence>
<dbReference type="GO" id="GO:0016887">
    <property type="term" value="F:ATP hydrolysis activity"/>
    <property type="evidence" value="ECO:0007669"/>
    <property type="project" value="InterPro"/>
</dbReference>
<organism evidence="7 8">
    <name type="scientific">Ricinus communis</name>
    <name type="common">Castor bean</name>
    <dbReference type="NCBI Taxonomy" id="3988"/>
    <lineage>
        <taxon>Eukaryota</taxon>
        <taxon>Viridiplantae</taxon>
        <taxon>Streptophyta</taxon>
        <taxon>Embryophyta</taxon>
        <taxon>Tracheophyta</taxon>
        <taxon>Spermatophyta</taxon>
        <taxon>Magnoliopsida</taxon>
        <taxon>eudicotyledons</taxon>
        <taxon>Gunneridae</taxon>
        <taxon>Pentapetalae</taxon>
        <taxon>rosids</taxon>
        <taxon>fabids</taxon>
        <taxon>Malpighiales</taxon>
        <taxon>Euphorbiaceae</taxon>
        <taxon>Acalyphoideae</taxon>
        <taxon>Acalypheae</taxon>
        <taxon>Ricinus</taxon>
    </lineage>
</organism>
<dbReference type="GO" id="GO:0005524">
    <property type="term" value="F:ATP binding"/>
    <property type="evidence" value="ECO:0007669"/>
    <property type="project" value="UniProtKB-UniRule"/>
</dbReference>
<dbReference type="InterPro" id="IPR023214">
    <property type="entry name" value="HAD_sf"/>
</dbReference>
<dbReference type="PANTHER" id="PTHR46594">
    <property type="entry name" value="P-TYPE CATION-TRANSPORTING ATPASE"/>
    <property type="match status" value="1"/>
</dbReference>
<dbReference type="EC" id="3.6.3.4" evidence="7"/>
<dbReference type="eggNOG" id="KOG0207">
    <property type="taxonomic scope" value="Eukaryota"/>
</dbReference>
<dbReference type="PRINTS" id="PR00943">
    <property type="entry name" value="CUATPASE"/>
</dbReference>
<dbReference type="InterPro" id="IPR023299">
    <property type="entry name" value="ATPase_P-typ_cyto_dom_N"/>
</dbReference>
<dbReference type="AlphaFoldDB" id="B9RCA0"/>
<feature type="transmembrane region" description="Helical" evidence="6">
    <location>
        <begin position="234"/>
        <end position="252"/>
    </location>
</feature>
<dbReference type="Pfam" id="PF00702">
    <property type="entry name" value="Hydrolase"/>
    <property type="match status" value="1"/>
</dbReference>
<keyword evidence="5 6" id="KW-0472">Membrane</keyword>
<feature type="transmembrane region" description="Helical" evidence="6">
    <location>
        <begin position="192"/>
        <end position="213"/>
    </location>
</feature>
<comment type="subcellular location">
    <subcellularLocation>
        <location evidence="1 6">Membrane</location>
    </subcellularLocation>
</comment>
<dbReference type="Proteomes" id="UP000008311">
    <property type="component" value="Unassembled WGS sequence"/>
</dbReference>
<name>B9RCA0_RICCO</name>
<keyword evidence="6" id="KW-0067">ATP-binding</keyword>
<dbReference type="GO" id="GO:0005886">
    <property type="term" value="C:plasma membrane"/>
    <property type="evidence" value="ECO:0000318"/>
    <property type="project" value="GO_Central"/>
</dbReference>
<dbReference type="InParanoid" id="B9RCA0"/>
<dbReference type="SUPFAM" id="SSF56784">
    <property type="entry name" value="HAD-like"/>
    <property type="match status" value="1"/>
</dbReference>
<gene>
    <name evidence="7" type="ORF">RCOM_1686410</name>
</gene>
<evidence type="ECO:0000313" key="7">
    <source>
        <dbReference type="EMBL" id="EEF51171.1"/>
    </source>
</evidence>
<dbReference type="NCBIfam" id="TIGR01525">
    <property type="entry name" value="ATPase-IB_hvy"/>
    <property type="match status" value="1"/>
</dbReference>
<dbReference type="GO" id="GO:0005507">
    <property type="term" value="F:copper ion binding"/>
    <property type="evidence" value="ECO:0000318"/>
    <property type="project" value="GO_Central"/>
</dbReference>
<feature type="transmembrane region" description="Helical" evidence="6">
    <location>
        <begin position="382"/>
        <end position="401"/>
    </location>
</feature>
<evidence type="ECO:0000256" key="5">
    <source>
        <dbReference type="ARBA" id="ARBA00023136"/>
    </source>
</evidence>
<keyword evidence="7" id="KW-0378">Hydrolase</keyword>
<dbReference type="PANTHER" id="PTHR46594:SF4">
    <property type="entry name" value="P-TYPE CATION-TRANSPORTING ATPASE"/>
    <property type="match status" value="1"/>
</dbReference>
<dbReference type="InterPro" id="IPR036412">
    <property type="entry name" value="HAD-like_sf"/>
</dbReference>
<dbReference type="KEGG" id="rcu:8266456"/>
<dbReference type="SUPFAM" id="SSF55008">
    <property type="entry name" value="HMA, heavy metal-associated domain"/>
    <property type="match status" value="1"/>
</dbReference>
<feature type="transmembrane region" description="Helical" evidence="6">
    <location>
        <begin position="741"/>
        <end position="764"/>
    </location>
</feature>
<feature type="transmembrane region" description="Helical" evidence="6">
    <location>
        <begin position="264"/>
        <end position="282"/>
    </location>
</feature>
<keyword evidence="3 6" id="KW-0479">Metal-binding</keyword>
<dbReference type="EMBL" id="EQ973774">
    <property type="protein sequence ID" value="EEF51171.1"/>
    <property type="molecule type" value="Genomic_DNA"/>
</dbReference>
<dbReference type="PRINTS" id="PR00119">
    <property type="entry name" value="CATATPASE"/>
</dbReference>
<reference evidence="8" key="1">
    <citation type="journal article" date="2010" name="Nat. Biotechnol.">
        <title>Draft genome sequence of the oilseed species Ricinus communis.</title>
        <authorList>
            <person name="Chan A.P."/>
            <person name="Crabtree J."/>
            <person name="Zhao Q."/>
            <person name="Lorenzi H."/>
            <person name="Orvis J."/>
            <person name="Puiu D."/>
            <person name="Melake-Berhan A."/>
            <person name="Jones K.M."/>
            <person name="Redman J."/>
            <person name="Chen G."/>
            <person name="Cahoon E.B."/>
            <person name="Gedil M."/>
            <person name="Stanke M."/>
            <person name="Haas B.J."/>
            <person name="Wortman J.R."/>
            <person name="Fraser-Liggett C.M."/>
            <person name="Ravel J."/>
            <person name="Rabinowicz P.D."/>
        </authorList>
    </citation>
    <scope>NUCLEOTIDE SEQUENCE [LARGE SCALE GENOMIC DNA]</scope>
    <source>
        <strain evidence="8">cv. Hale</strain>
    </source>
</reference>
<dbReference type="InterPro" id="IPR027256">
    <property type="entry name" value="P-typ_ATPase_IB"/>
</dbReference>
<evidence type="ECO:0000256" key="2">
    <source>
        <dbReference type="ARBA" id="ARBA00022692"/>
    </source>
</evidence>
<dbReference type="GO" id="GO:0019829">
    <property type="term" value="F:ATPase-coupled monoatomic cation transmembrane transporter activity"/>
    <property type="evidence" value="ECO:0007669"/>
    <property type="project" value="InterPro"/>
</dbReference>
<proteinExistence type="inferred from homology"/>
<dbReference type="GO" id="GO:0010273">
    <property type="term" value="P:detoxification of copper ion"/>
    <property type="evidence" value="ECO:0000318"/>
    <property type="project" value="GO_Central"/>
</dbReference>
<feature type="transmembrane region" description="Helical" evidence="6">
    <location>
        <begin position="159"/>
        <end position="180"/>
    </location>
</feature>
<evidence type="ECO:0000256" key="3">
    <source>
        <dbReference type="ARBA" id="ARBA00022723"/>
    </source>
</evidence>
<dbReference type="GO" id="GO:0055085">
    <property type="term" value="P:transmembrane transport"/>
    <property type="evidence" value="ECO:0000318"/>
    <property type="project" value="GO_Central"/>
</dbReference>
<dbReference type="CDD" id="cd00371">
    <property type="entry name" value="HMA"/>
    <property type="match status" value="1"/>
</dbReference>
<keyword evidence="8" id="KW-1185">Reference proteome</keyword>
<dbReference type="STRING" id="3988.B9RCA0"/>
<evidence type="ECO:0000256" key="4">
    <source>
        <dbReference type="ARBA" id="ARBA00022989"/>
    </source>
</evidence>
<dbReference type="NCBIfam" id="TIGR01494">
    <property type="entry name" value="ATPase_P-type"/>
    <property type="match status" value="1"/>
</dbReference>
<feature type="transmembrane region" description="Helical" evidence="6">
    <location>
        <begin position="421"/>
        <end position="446"/>
    </location>
</feature>
<dbReference type="OrthoDB" id="432719at2759"/>
<keyword evidence="4 6" id="KW-1133">Transmembrane helix</keyword>
<dbReference type="InterPro" id="IPR006121">
    <property type="entry name" value="HMA_dom"/>
</dbReference>
<dbReference type="SUPFAM" id="SSF81665">
    <property type="entry name" value="Calcium ATPase, transmembrane domain M"/>
    <property type="match status" value="1"/>
</dbReference>
<dbReference type="InterPro" id="IPR001757">
    <property type="entry name" value="P_typ_ATPase"/>
</dbReference>
<feature type="transmembrane region" description="Helical" evidence="6">
    <location>
        <begin position="770"/>
        <end position="790"/>
    </location>
</feature>
<comment type="similarity">
    <text evidence="6">Belongs to the cation transport ATPase (P-type) (TC 3.A.3) family. Type IB subfamily.</text>
</comment>
<dbReference type="Gene3D" id="3.40.1110.10">
    <property type="entry name" value="Calcium-transporting ATPase, cytoplasmic domain N"/>
    <property type="match status" value="2"/>
</dbReference>
<sequence length="810" mass="88127">MHIGGLTTTCSFTIEQASQAFQSAQNSEVEIATEESKLQRHINYLLEATDDPGFRATIFSSGEDTNYLQLKVDGMLTDHSVAVVKNCLQAVPAVQSIDIDPVLNTISISYKQDIPGFRSFVLVIKSTANGDLRAMIFPEGTRGKGRGSHMQEETKHFRCLLWSLLFSFPLFLVSMVFEYIPLTKHVLDGKVVNMLTIGAILRWVLSAPVQFLIGRQFYVASFKALQSCSVNLDVLIALKTNTVYLFSVYSVMRAAFSPDFEGNDFFGTSSMFIAFSLLGKYLDVFANRRKSVVVNKALEAIILLTLDEEGNVTGKEAIDAGLMQQNHLVNLNDGSMIGGTETENRGSRIKATRVGSGGTCPVESTWEGKGPVQEFADNFSKYFVILVSVLSISIWLAWFLAGQFQAYPDSWLPHNTDRFHLALQFGISVMLIASPCALFLAIPIAVMVGTEIGAFHGVLFKSGQALENARKVNRIIFSKSALTVGKPEVVSTTHYSKDMVVGELLELVAAAEAKSKHPLAKAILAYARKCRGDEKNLVLPEAQDFVSIIGRGVKAVVQNKEIIIGNRSLMFDHNIVIPVDVEEMLAETEGMAQTGCLIAINREVTALIAIFNPLKPGTEEVITILKSMKVQSIMLTGDNKGTANAIAKEIGIETVIAEAKAERKAERVKKYQDEGNVVAIVGDFVDDSPALVVADVGIAIGSGTKSATGAADIVLIRNNLEDVITALDLSKKTFIHTRLNCIWAVGHNLLAIPVAAGALFPGIGLRFPPWIAGAAAAGSSAWLVICSYLLKRYKRPTQLENLSIHGIKTE</sequence>
<accession>B9RCA0</accession>
<dbReference type="InterPro" id="IPR036163">
    <property type="entry name" value="HMA_dom_sf"/>
</dbReference>
<evidence type="ECO:0000256" key="6">
    <source>
        <dbReference type="RuleBase" id="RU362081"/>
    </source>
</evidence>
<evidence type="ECO:0000256" key="1">
    <source>
        <dbReference type="ARBA" id="ARBA00004370"/>
    </source>
</evidence>
<dbReference type="InterPro" id="IPR023298">
    <property type="entry name" value="ATPase_P-typ_TM_dom_sf"/>
</dbReference>
<keyword evidence="6" id="KW-0547">Nucleotide-binding</keyword>
<keyword evidence="2 6" id="KW-0812">Transmembrane</keyword>